<organism evidence="5 6">
    <name type="scientific">Actinoplanes sichuanensis</name>
    <dbReference type="NCBI Taxonomy" id="512349"/>
    <lineage>
        <taxon>Bacteria</taxon>
        <taxon>Bacillati</taxon>
        <taxon>Actinomycetota</taxon>
        <taxon>Actinomycetes</taxon>
        <taxon>Micromonosporales</taxon>
        <taxon>Micromonosporaceae</taxon>
        <taxon>Actinoplanes</taxon>
    </lineage>
</organism>
<dbReference type="SUPFAM" id="SSF46894">
    <property type="entry name" value="C-terminal effector domain of the bipartite response regulators"/>
    <property type="match status" value="1"/>
</dbReference>
<name>A0ABW4AP84_9ACTN</name>
<dbReference type="InterPro" id="IPR036388">
    <property type="entry name" value="WH-like_DNA-bd_sf"/>
</dbReference>
<dbReference type="SMART" id="SM00421">
    <property type="entry name" value="HTH_LUXR"/>
    <property type="match status" value="1"/>
</dbReference>
<dbReference type="Gene3D" id="1.25.40.10">
    <property type="entry name" value="Tetratricopeptide repeat domain"/>
    <property type="match status" value="1"/>
</dbReference>
<protein>
    <submittedName>
        <fullName evidence="5">LuxR C-terminal-related transcriptional regulator</fullName>
    </submittedName>
</protein>
<keyword evidence="6" id="KW-1185">Reference proteome</keyword>
<evidence type="ECO:0000256" key="3">
    <source>
        <dbReference type="ARBA" id="ARBA00023163"/>
    </source>
</evidence>
<proteinExistence type="predicted"/>
<keyword evidence="2" id="KW-0238">DNA-binding</keyword>
<evidence type="ECO:0000259" key="4">
    <source>
        <dbReference type="PROSITE" id="PS50043"/>
    </source>
</evidence>
<sequence>MPFVPVKIAQPRVARAGVDRRRLFDLLDAAMDTPVTVVSAGAGWGKTMLVSAWARAGQHPVAWLNLDRHDNESQTFWAYVVAALRSAGLIRPENPLATITTVPACEQERIRILAAGFSRLPDPSVLILDDFHEIDDPVVLDEVSELFRHPPAPLRLFLIGRVQPTLRLHRQRVAGLVTDIRASDLAFTEAEADAIVRGHRVTLDAADLTDLVRRTEGWAIGLHLGAGFLAGDPTRTVTEFNGDGRAVEEYLTAEVLTGRSGRQRRFLLQTSICERVCAGLADAITTGSDGQTLLEQIEHDNDFVIRLGDRPVWFRYHHLLRDALGHRLRAETPTVIAELHRRASRWHAANNSVMEALTHAVSAGDWAYIGKLVTGQAAPLILSAHRPALVRLLRQVPEDRLGGSAELMICAAVLLFHDGDYEAIPARLNHARRLLRRRPGDEHRPVELMRLTLQLAADRAVGDMPAVRAGCTELLALLTDDGAAGGAAVTRQRAIALNNRGLAHLWSGDLGAAVRDLWASAGASRAAGLELAEINATGHLALLEVMAGSVAEAARLAGDARELAERRGWQRTVQSVAAHLAMALVHLERGEFADADAALEIGRQAHYSEPEAAQRVVLLGAQARLAVTRGEPAKAQMFLETARAERSPRTRIPWLDRWLGIIEIEVDLAIGRPVPPPASIPIVDGDLAQQVVQARVALAYKDSRRAGQLLVPGPGTRTHTAASVEAGLLIALIADARGQAGQATDLLSDALQLAEREQIRRPFLIHADGRLDDLMHRLQLAAPESMFLEELRSEIRSMRKTPATDVLSEREADVLLHLPTMLSAAEIAANLGISVNTVKAHMRAIYRKLGVARRSEAVTQARDVGLL</sequence>
<evidence type="ECO:0000256" key="1">
    <source>
        <dbReference type="ARBA" id="ARBA00023015"/>
    </source>
</evidence>
<keyword evidence="3" id="KW-0804">Transcription</keyword>
<dbReference type="InterPro" id="IPR059106">
    <property type="entry name" value="WHD_MalT"/>
</dbReference>
<dbReference type="InterPro" id="IPR011990">
    <property type="entry name" value="TPR-like_helical_dom_sf"/>
</dbReference>
<evidence type="ECO:0000313" key="6">
    <source>
        <dbReference type="Proteomes" id="UP001597183"/>
    </source>
</evidence>
<dbReference type="Pfam" id="PF00196">
    <property type="entry name" value="GerE"/>
    <property type="match status" value="1"/>
</dbReference>
<dbReference type="Gene3D" id="1.10.10.10">
    <property type="entry name" value="Winged helix-like DNA-binding domain superfamily/Winged helix DNA-binding domain"/>
    <property type="match status" value="1"/>
</dbReference>
<keyword evidence="1" id="KW-0805">Transcription regulation</keyword>
<dbReference type="PROSITE" id="PS50043">
    <property type="entry name" value="HTH_LUXR_2"/>
    <property type="match status" value="1"/>
</dbReference>
<feature type="domain" description="HTH luxR-type" evidence="4">
    <location>
        <begin position="800"/>
        <end position="865"/>
    </location>
</feature>
<dbReference type="RefSeq" id="WP_317796214.1">
    <property type="nucleotide sequence ID" value="NZ_AP028461.1"/>
</dbReference>
<dbReference type="InterPro" id="IPR027417">
    <property type="entry name" value="P-loop_NTPase"/>
</dbReference>
<dbReference type="CDD" id="cd06170">
    <property type="entry name" value="LuxR_C_like"/>
    <property type="match status" value="1"/>
</dbReference>
<comment type="caution">
    <text evidence="5">The sequence shown here is derived from an EMBL/GenBank/DDBJ whole genome shotgun (WGS) entry which is preliminary data.</text>
</comment>
<reference evidence="6" key="1">
    <citation type="journal article" date="2019" name="Int. J. Syst. Evol. Microbiol.">
        <title>The Global Catalogue of Microorganisms (GCM) 10K type strain sequencing project: providing services to taxonomists for standard genome sequencing and annotation.</title>
        <authorList>
            <consortium name="The Broad Institute Genomics Platform"/>
            <consortium name="The Broad Institute Genome Sequencing Center for Infectious Disease"/>
            <person name="Wu L."/>
            <person name="Ma J."/>
        </authorList>
    </citation>
    <scope>NUCLEOTIDE SEQUENCE [LARGE SCALE GENOMIC DNA]</scope>
    <source>
        <strain evidence="6">CCM 7526</strain>
    </source>
</reference>
<evidence type="ECO:0000256" key="2">
    <source>
        <dbReference type="ARBA" id="ARBA00023125"/>
    </source>
</evidence>
<dbReference type="Proteomes" id="UP001597183">
    <property type="component" value="Unassembled WGS sequence"/>
</dbReference>
<evidence type="ECO:0000313" key="5">
    <source>
        <dbReference type="EMBL" id="MFD1372353.1"/>
    </source>
</evidence>
<dbReference type="EMBL" id="JBHTMK010000055">
    <property type="protein sequence ID" value="MFD1372353.1"/>
    <property type="molecule type" value="Genomic_DNA"/>
</dbReference>
<dbReference type="InterPro" id="IPR016032">
    <property type="entry name" value="Sig_transdc_resp-reg_C-effctor"/>
</dbReference>
<dbReference type="SUPFAM" id="SSF48452">
    <property type="entry name" value="TPR-like"/>
    <property type="match status" value="1"/>
</dbReference>
<dbReference type="SUPFAM" id="SSF52540">
    <property type="entry name" value="P-loop containing nucleoside triphosphate hydrolases"/>
    <property type="match status" value="1"/>
</dbReference>
<accession>A0ABW4AP84</accession>
<dbReference type="Pfam" id="PF25873">
    <property type="entry name" value="WHD_MalT"/>
    <property type="match status" value="1"/>
</dbReference>
<dbReference type="PANTHER" id="PTHR44688:SF16">
    <property type="entry name" value="DNA-BINDING TRANSCRIPTIONAL ACTIVATOR DEVR_DOSR"/>
    <property type="match status" value="1"/>
</dbReference>
<dbReference type="InterPro" id="IPR000792">
    <property type="entry name" value="Tscrpt_reg_LuxR_C"/>
</dbReference>
<dbReference type="PANTHER" id="PTHR44688">
    <property type="entry name" value="DNA-BINDING TRANSCRIPTIONAL ACTIVATOR DEVR_DOSR"/>
    <property type="match status" value="1"/>
</dbReference>
<gene>
    <name evidence="5" type="ORF">ACFQ5G_44115</name>
</gene>